<proteinExistence type="predicted"/>
<accession>A0A4Y8KYF4</accession>
<reference evidence="1 2" key="1">
    <citation type="submission" date="2019-03" db="EMBL/GenBank/DDBJ databases">
        <title>San Antonio Military Medical Center submission to MRSN (WRAIR), pending publication.</title>
        <authorList>
            <person name="Blyth D.M."/>
            <person name="Mccarthy S.L."/>
            <person name="Schall S.E."/>
            <person name="Stam J.A."/>
            <person name="Ong A.C."/>
            <person name="Mcgann P.T."/>
        </authorList>
    </citation>
    <scope>NUCLEOTIDE SEQUENCE [LARGE SCALE GENOMIC DNA]</scope>
    <source>
        <strain evidence="1 2">MRSN571793</strain>
    </source>
</reference>
<dbReference type="Proteomes" id="UP000297861">
    <property type="component" value="Unassembled WGS sequence"/>
</dbReference>
<evidence type="ECO:0000313" key="2">
    <source>
        <dbReference type="Proteomes" id="UP000297861"/>
    </source>
</evidence>
<gene>
    <name evidence="1" type="ORF">E2605_17335</name>
</gene>
<comment type="caution">
    <text evidence="1">The sequence shown here is derived from an EMBL/GenBank/DDBJ whole genome shotgun (WGS) entry which is preliminary data.</text>
</comment>
<dbReference type="EMBL" id="SOML01000013">
    <property type="protein sequence ID" value="TFD93245.1"/>
    <property type="molecule type" value="Genomic_DNA"/>
</dbReference>
<keyword evidence="2" id="KW-1185">Reference proteome</keyword>
<evidence type="ECO:0000313" key="1">
    <source>
        <dbReference type="EMBL" id="TFD93245.1"/>
    </source>
</evidence>
<protein>
    <submittedName>
        <fullName evidence="1">Uncharacterized protein</fullName>
    </submittedName>
</protein>
<dbReference type="RefSeq" id="WP_134437356.1">
    <property type="nucleotide sequence ID" value="NZ_SOML01000013.1"/>
</dbReference>
<dbReference type="STRING" id="1121485.GCA_000426485_03473"/>
<dbReference type="OrthoDB" id="1398135at2"/>
<sequence>MERKYILLLFYILSCIFAYSQKATVIDFDYAQFRSYFGELYYDSSHGLELPRNSFTQSLYLTNKPEEKIYAIAVMKNNNGDDLFLIHRMLSDQNLEYSSIVVFRDQHPLSADLQEIIIENAPDSDGGIFNQFFEIENKTIKTNIFWSECCSSSGYNTPVAVKAVVDFLINEDGYPVVESVDTCVFSSRFFDLDYLPSLIKNKELYPTEDKPFLLNINNWTKPLESFYSENIQLSFYLEILNNKLVTVLVSKNKNGKIIDTYKIGKGKASHNNPTRSINDAIFQNSIVIKTSERDIIVSSDGKFL</sequence>
<organism evidence="1 2">
    <name type="scientific">Dysgonomonas capnocytophagoides</name>
    <dbReference type="NCBI Taxonomy" id="45254"/>
    <lineage>
        <taxon>Bacteria</taxon>
        <taxon>Pseudomonadati</taxon>
        <taxon>Bacteroidota</taxon>
        <taxon>Bacteroidia</taxon>
        <taxon>Bacteroidales</taxon>
        <taxon>Dysgonomonadaceae</taxon>
        <taxon>Dysgonomonas</taxon>
    </lineage>
</organism>
<dbReference type="AlphaFoldDB" id="A0A4Y8KYF4"/>
<name>A0A4Y8KYF4_9BACT</name>